<feature type="transmembrane region" description="Helical" evidence="1">
    <location>
        <begin position="79"/>
        <end position="100"/>
    </location>
</feature>
<comment type="caution">
    <text evidence="2">The sequence shown here is derived from an EMBL/GenBank/DDBJ whole genome shotgun (WGS) entry which is preliminary data.</text>
</comment>
<evidence type="ECO:0000313" key="3">
    <source>
        <dbReference type="Proteomes" id="UP000215771"/>
    </source>
</evidence>
<dbReference type="EMBL" id="NQMQ01000001">
    <property type="protein sequence ID" value="PAJ71372.1"/>
    <property type="molecule type" value="Genomic_DNA"/>
</dbReference>
<dbReference type="PANTHER" id="PTHR38457">
    <property type="entry name" value="REGULATOR ABRB-RELATED"/>
    <property type="match status" value="1"/>
</dbReference>
<accession>A0A269PGU8</accession>
<reference evidence="2 3" key="1">
    <citation type="submission" date="2017-08" db="EMBL/GenBank/DDBJ databases">
        <authorList>
            <person name="de Groot N.N."/>
        </authorList>
    </citation>
    <scope>NUCLEOTIDE SEQUENCE [LARGE SCALE GENOMIC DNA]</scope>
    <source>
        <strain evidence="2 3">NBT06-6</strain>
    </source>
</reference>
<dbReference type="RefSeq" id="WP_095275285.1">
    <property type="nucleotide sequence ID" value="NZ_CP047655.1"/>
</dbReference>
<dbReference type="GO" id="GO:0010468">
    <property type="term" value="P:regulation of gene expression"/>
    <property type="evidence" value="ECO:0007669"/>
    <property type="project" value="InterPro"/>
</dbReference>
<organism evidence="2 3">
    <name type="scientific">Corynebacterium hadale</name>
    <dbReference type="NCBI Taxonomy" id="2026255"/>
    <lineage>
        <taxon>Bacteria</taxon>
        <taxon>Bacillati</taxon>
        <taxon>Actinomycetota</taxon>
        <taxon>Actinomycetes</taxon>
        <taxon>Mycobacteriales</taxon>
        <taxon>Corynebacteriaceae</taxon>
        <taxon>Corynebacterium</taxon>
    </lineage>
</organism>
<dbReference type="GO" id="GO:0004497">
    <property type="term" value="F:monooxygenase activity"/>
    <property type="evidence" value="ECO:0007669"/>
    <property type="project" value="UniProtKB-KW"/>
</dbReference>
<feature type="transmembrane region" description="Helical" evidence="1">
    <location>
        <begin position="252"/>
        <end position="274"/>
    </location>
</feature>
<dbReference type="PANTHER" id="PTHR38457:SF1">
    <property type="entry name" value="REGULATOR ABRB-RELATED"/>
    <property type="match status" value="1"/>
</dbReference>
<keyword evidence="1" id="KW-1133">Transmembrane helix</keyword>
<evidence type="ECO:0000313" key="2">
    <source>
        <dbReference type="EMBL" id="PAJ71372.1"/>
    </source>
</evidence>
<gene>
    <name evidence="2" type="ORF">CIG21_01230</name>
</gene>
<feature type="transmembrane region" description="Helical" evidence="1">
    <location>
        <begin position="201"/>
        <end position="219"/>
    </location>
</feature>
<evidence type="ECO:0000256" key="1">
    <source>
        <dbReference type="SAM" id="Phobius"/>
    </source>
</evidence>
<feature type="transmembrane region" description="Helical" evidence="1">
    <location>
        <begin position="142"/>
        <end position="161"/>
    </location>
</feature>
<dbReference type="Pfam" id="PF05145">
    <property type="entry name" value="AbrB"/>
    <property type="match status" value="1"/>
</dbReference>
<dbReference type="GO" id="GO:0016020">
    <property type="term" value="C:membrane"/>
    <property type="evidence" value="ECO:0007669"/>
    <property type="project" value="InterPro"/>
</dbReference>
<sequence>MQRWMFVAPASVLLGWVLSALHVPAAWILGAIIASGAAALITGSDLPLDDRVFRLARGAVGVMAALPLVGIPPRELLPFLLPGITAAAFVIVLAFAGGFVLANHGVSRETGVLSLLAGGASLMPAIAKDIGADVRYVTLTQYLRLLVVSMTLPLVAGLLSAPQTHAPEETDPYWWMWLLVPAIVLVGQPLGKLLRLPNSSVFGPMLLTALLGSLTPFQIIPPQPLMVGAFLCLGWMCGGGLSVPALRQFSRLLPATLAYIVLLMAACAASGWVMSKWLGLSLYEGYLATTPGALETALALSAEGGAGPAVVSLQIIRLVCILIVAGYLPNLLRKLSR</sequence>
<feature type="transmembrane region" description="Helical" evidence="1">
    <location>
        <begin position="225"/>
        <end position="245"/>
    </location>
</feature>
<name>A0A269PGU8_9CORY</name>
<feature type="transmembrane region" description="Helical" evidence="1">
    <location>
        <begin position="309"/>
        <end position="328"/>
    </location>
</feature>
<keyword evidence="1" id="KW-0812">Transmembrane</keyword>
<keyword evidence="2" id="KW-0503">Monooxygenase</keyword>
<keyword evidence="2" id="KW-0560">Oxidoreductase</keyword>
<dbReference type="PIRSF" id="PIRSF038991">
    <property type="entry name" value="Protein_AbrB"/>
    <property type="match status" value="1"/>
</dbReference>
<dbReference type="InterPro" id="IPR017516">
    <property type="entry name" value="AbrB_dup"/>
</dbReference>
<protein>
    <submittedName>
        <fullName evidence="2">Ammonia monooxygenase</fullName>
    </submittedName>
</protein>
<feature type="transmembrane region" description="Helical" evidence="1">
    <location>
        <begin position="173"/>
        <end position="194"/>
    </location>
</feature>
<dbReference type="NCBIfam" id="TIGR03082">
    <property type="entry name" value="Gneg_AbrB_dup"/>
    <property type="match status" value="2"/>
</dbReference>
<dbReference type="AlphaFoldDB" id="A0A269PGU8"/>
<keyword evidence="1" id="KW-0472">Membrane</keyword>
<dbReference type="InterPro" id="IPR007820">
    <property type="entry name" value="AbrB_fam"/>
</dbReference>
<dbReference type="Proteomes" id="UP000215771">
    <property type="component" value="Unassembled WGS sequence"/>
</dbReference>
<proteinExistence type="predicted"/>